<dbReference type="Gene3D" id="3.20.20.80">
    <property type="entry name" value="Glycosidases"/>
    <property type="match status" value="1"/>
</dbReference>
<evidence type="ECO:0000256" key="1">
    <source>
        <dbReference type="ARBA" id="ARBA00007806"/>
    </source>
</evidence>
<organism evidence="6 7">
    <name type="scientific">Nakamurella antarctica</name>
    <dbReference type="NCBI Taxonomy" id="1902245"/>
    <lineage>
        <taxon>Bacteria</taxon>
        <taxon>Bacillati</taxon>
        <taxon>Actinomycetota</taxon>
        <taxon>Actinomycetes</taxon>
        <taxon>Nakamurellales</taxon>
        <taxon>Nakamurellaceae</taxon>
        <taxon>Nakamurella</taxon>
    </lineage>
</organism>
<dbReference type="Pfam" id="PF13802">
    <property type="entry name" value="Gal_mutarotas_2"/>
    <property type="match status" value="1"/>
</dbReference>
<dbReference type="InterPro" id="IPR025887">
    <property type="entry name" value="Glyco_hydro_31_N_dom"/>
</dbReference>
<dbReference type="EMBL" id="CP034170">
    <property type="protein sequence ID" value="AZI56908.1"/>
    <property type="molecule type" value="Genomic_DNA"/>
</dbReference>
<dbReference type="CDD" id="cd14752">
    <property type="entry name" value="GH31_N"/>
    <property type="match status" value="1"/>
</dbReference>
<dbReference type="GO" id="GO:0005975">
    <property type="term" value="P:carbohydrate metabolic process"/>
    <property type="evidence" value="ECO:0007669"/>
    <property type="project" value="InterPro"/>
</dbReference>
<dbReference type="InterPro" id="IPR048395">
    <property type="entry name" value="Glyco_hydro_31_C"/>
</dbReference>
<dbReference type="SUPFAM" id="SSF51011">
    <property type="entry name" value="Glycosyl hydrolase domain"/>
    <property type="match status" value="1"/>
</dbReference>
<keyword evidence="2" id="KW-0378">Hydrolase</keyword>
<dbReference type="Proteomes" id="UP000268084">
    <property type="component" value="Chromosome"/>
</dbReference>
<evidence type="ECO:0000259" key="4">
    <source>
        <dbReference type="Pfam" id="PF13802"/>
    </source>
</evidence>
<comment type="similarity">
    <text evidence="1 2">Belongs to the glycosyl hydrolase 31 family.</text>
</comment>
<dbReference type="GO" id="GO:0030246">
    <property type="term" value="F:carbohydrate binding"/>
    <property type="evidence" value="ECO:0007669"/>
    <property type="project" value="InterPro"/>
</dbReference>
<dbReference type="Pfam" id="PF21365">
    <property type="entry name" value="Glyco_hydro_31_3rd"/>
    <property type="match status" value="1"/>
</dbReference>
<dbReference type="InterPro" id="IPR011013">
    <property type="entry name" value="Gal_mutarotase_sf_dom"/>
</dbReference>
<protein>
    <submittedName>
        <fullName evidence="6">DUF4968 domain-containing protein</fullName>
    </submittedName>
</protein>
<proteinExistence type="inferred from homology"/>
<keyword evidence="7" id="KW-1185">Reference proteome</keyword>
<dbReference type="SUPFAM" id="SSF74650">
    <property type="entry name" value="Galactose mutarotase-like"/>
    <property type="match status" value="1"/>
</dbReference>
<evidence type="ECO:0000313" key="6">
    <source>
        <dbReference type="EMBL" id="AZI56908.1"/>
    </source>
</evidence>
<dbReference type="Gene3D" id="2.60.40.1180">
    <property type="entry name" value="Golgi alpha-mannosidase II"/>
    <property type="match status" value="1"/>
</dbReference>
<dbReference type="CDD" id="cd06593">
    <property type="entry name" value="GH31_xylosidase_YicI"/>
    <property type="match status" value="1"/>
</dbReference>
<dbReference type="PANTHER" id="PTHR43863:SF2">
    <property type="entry name" value="MALTASE-GLUCOAMYLASE"/>
    <property type="match status" value="1"/>
</dbReference>
<dbReference type="InterPro" id="IPR013780">
    <property type="entry name" value="Glyco_hydro_b"/>
</dbReference>
<dbReference type="Pfam" id="PF01055">
    <property type="entry name" value="Glyco_hydro_31_2nd"/>
    <property type="match status" value="1"/>
</dbReference>
<sequence length="799" mass="88223">MAGTHEIAPFLGTPMPVEFVAKLASFEVVGSSVIIACDTERHMPEMQDYYGTLCETVLSAPTAGTPSTVRLDFWTPSVMRLRYSAGSDVPATPVPPLIGGEGAISPMLIGAPDKQVALEMTETDDEVTITTSAVVLTITKDPWQLTLRDRAGKMLWSTKPVDIDGLSRPRNQWNPPEQRWIFLHRYAYPLGRVCGKDRNTVFASFELRHDEKIVGFGEAFGRFDKVGTSQMLWLQEAFGNASPASYKQVPFYISNHGHAAFVHTSNAVRFDVGSREHTAMSVMIEDTDALDMFVIAGKPAEILPRYTSLTGAPAVPPPWSFGFWLGRITYDSQEQVEAVAKELRERRIPTDVIHIDTGWFKKDYTCDLTFSPTRFPDPAGMMARLREQGIRVCLWQWPNYNVASPLFDEGLEGGYLAKRTSGHAFTFPGGYGQDAGMIDFSNPEAVEWYQGKLAALFELGVSSIKVDYGEGAVPSASYANIPSESMRNLYPLLYQDAVWQASVRAGGEDAVIWARAGWAGSQRYPIHWSGDGIARFEDLPCVLRGMLSMGLSGFCFYSHDVGGFSGNPSPELYIRWLQLGVFSSHVRAHGSPPREPWEYGSHAEEVTRRYLDLRYRLMPYLFTAAVEGARRSLPVARPLILDSPEDPISWNIDDVYLFGPDILVAPILQEGATSRTAYLPSGAWLNFWTGESVTGGAFVTVEADLETLPLFVRSGSMIPMGPEQQYVGEHPCDPLELHFWGPTTSGEQAVHIAQGKVVKVAWQTVDGKLEVDAVGAPGLVEIVMHHGGVVPSGYRSIER</sequence>
<feature type="domain" description="Glycoside hydrolase family 31 TIM barrel" evidence="3">
    <location>
        <begin position="313"/>
        <end position="624"/>
    </location>
</feature>
<reference evidence="6 7" key="2">
    <citation type="submission" date="2018-12" db="EMBL/GenBank/DDBJ databases">
        <title>Nakamurella antarcticus sp. nov., isolated from Antarctica South Shetland Islands soil.</title>
        <authorList>
            <person name="Peng F."/>
        </authorList>
    </citation>
    <scope>NUCLEOTIDE SEQUENCE [LARGE SCALE GENOMIC DNA]</scope>
    <source>
        <strain evidence="6 7">S14-144</strain>
    </source>
</reference>
<dbReference type="Gene3D" id="2.60.40.1760">
    <property type="entry name" value="glycosyl hydrolase (family 31)"/>
    <property type="match status" value="1"/>
</dbReference>
<dbReference type="KEGG" id="nak:EH165_00715"/>
<dbReference type="SUPFAM" id="SSF51445">
    <property type="entry name" value="(Trans)glycosidases"/>
    <property type="match status" value="1"/>
</dbReference>
<reference evidence="6 7" key="1">
    <citation type="submission" date="2018-11" db="EMBL/GenBank/DDBJ databases">
        <authorList>
            <person name="Da X."/>
        </authorList>
    </citation>
    <scope>NUCLEOTIDE SEQUENCE [LARGE SCALE GENOMIC DNA]</scope>
    <source>
        <strain evidence="6 7">S14-144</strain>
    </source>
</reference>
<feature type="domain" description="Glycosyl hydrolase family 31 C-terminal" evidence="5">
    <location>
        <begin position="633"/>
        <end position="718"/>
    </location>
</feature>
<dbReference type="InterPro" id="IPR017853">
    <property type="entry name" value="GH"/>
</dbReference>
<feature type="domain" description="Glycoside hydrolase family 31 N-terminal" evidence="4">
    <location>
        <begin position="69"/>
        <end position="271"/>
    </location>
</feature>
<dbReference type="OrthoDB" id="176168at2"/>
<evidence type="ECO:0000259" key="3">
    <source>
        <dbReference type="Pfam" id="PF01055"/>
    </source>
</evidence>
<evidence type="ECO:0000313" key="7">
    <source>
        <dbReference type="Proteomes" id="UP000268084"/>
    </source>
</evidence>
<name>A0A3G8ZIA8_9ACTN</name>
<dbReference type="RefSeq" id="WP_124797593.1">
    <property type="nucleotide sequence ID" value="NZ_CP034170.1"/>
</dbReference>
<dbReference type="InterPro" id="IPR051816">
    <property type="entry name" value="Glycosyl_Hydrolase_31"/>
</dbReference>
<dbReference type="PANTHER" id="PTHR43863">
    <property type="entry name" value="HYDROLASE, PUTATIVE (AFU_ORTHOLOGUE AFUA_1G03140)-RELATED"/>
    <property type="match status" value="1"/>
</dbReference>
<keyword evidence="2" id="KW-0326">Glycosidase</keyword>
<evidence type="ECO:0000259" key="5">
    <source>
        <dbReference type="Pfam" id="PF21365"/>
    </source>
</evidence>
<accession>A0A3G8ZIA8</accession>
<dbReference type="InterPro" id="IPR000322">
    <property type="entry name" value="Glyco_hydro_31_TIM"/>
</dbReference>
<dbReference type="AlphaFoldDB" id="A0A3G8ZIA8"/>
<evidence type="ECO:0000256" key="2">
    <source>
        <dbReference type="RuleBase" id="RU361185"/>
    </source>
</evidence>
<gene>
    <name evidence="6" type="ORF">EH165_00715</name>
</gene>
<dbReference type="GO" id="GO:0004553">
    <property type="term" value="F:hydrolase activity, hydrolyzing O-glycosyl compounds"/>
    <property type="evidence" value="ECO:0007669"/>
    <property type="project" value="InterPro"/>
</dbReference>